<evidence type="ECO:0000256" key="5">
    <source>
        <dbReference type="ARBA" id="ARBA00041499"/>
    </source>
</evidence>
<dbReference type="CDD" id="cd07061">
    <property type="entry name" value="HP_HAP_like"/>
    <property type="match status" value="1"/>
</dbReference>
<dbReference type="AlphaFoldDB" id="A0A914UMF3"/>
<dbReference type="GO" id="GO:0016791">
    <property type="term" value="F:phosphatase activity"/>
    <property type="evidence" value="ECO:0007669"/>
    <property type="project" value="TreeGrafter"/>
</dbReference>
<dbReference type="InterPro" id="IPR029033">
    <property type="entry name" value="His_PPase_superfam"/>
</dbReference>
<evidence type="ECO:0000256" key="3">
    <source>
        <dbReference type="ARBA" id="ARBA00036311"/>
    </source>
</evidence>
<organism evidence="7 8">
    <name type="scientific">Plectus sambesii</name>
    <dbReference type="NCBI Taxonomy" id="2011161"/>
    <lineage>
        <taxon>Eukaryota</taxon>
        <taxon>Metazoa</taxon>
        <taxon>Ecdysozoa</taxon>
        <taxon>Nematoda</taxon>
        <taxon>Chromadorea</taxon>
        <taxon>Plectida</taxon>
        <taxon>Plectina</taxon>
        <taxon>Plectoidea</taxon>
        <taxon>Plectidae</taxon>
        <taxon>Plectus</taxon>
    </lineage>
</organism>
<sequence length="326" mass="37302">MEYTYGEQLQNGIRQMYQLGQHLREHYGSRLFNNTYVPNKVFALTGDRYNRTIASAITVMAGMFPPENPWSTELLWRPVPVRTDLDIDNADLLTLLSQWPDDQGKCPRLAWIKTTDIYKQEMAMKQDLMQYISTNGNIRVNSLIDLCAAVDNFKARAIHISEHPLPPWMNMTFFALLQRAQIPNTLRKLYDFEQLTKLSGGMMLKKISTVMQNIIAGRTDHQFIAYSGLMAYDGSRNRTLIEANKCSSPCEFQSFLQSIEATFPLSWNAECGLADPAAEISLLQILVGVMTVIVIFVSEALLITCCLLHNRQWQFVNRRKGYVEIN</sequence>
<dbReference type="SUPFAM" id="SSF53254">
    <property type="entry name" value="Phosphoglycerate mutase-like"/>
    <property type="match status" value="1"/>
</dbReference>
<keyword evidence="2" id="KW-0378">Hydrolase</keyword>
<evidence type="ECO:0000256" key="6">
    <source>
        <dbReference type="SAM" id="Phobius"/>
    </source>
</evidence>
<protein>
    <recommendedName>
        <fullName evidence="4">2-phosphoxylose phosphatase 1</fullName>
    </recommendedName>
    <alternativeName>
        <fullName evidence="5">Acid phosphatase-like protein 2</fullName>
    </alternativeName>
</protein>
<evidence type="ECO:0000256" key="4">
    <source>
        <dbReference type="ARBA" id="ARBA00040357"/>
    </source>
</evidence>
<dbReference type="InterPro" id="IPR000560">
    <property type="entry name" value="His_Pase_clade-2"/>
</dbReference>
<dbReference type="Gene3D" id="3.40.50.1240">
    <property type="entry name" value="Phosphoglycerate mutase-like"/>
    <property type="match status" value="1"/>
</dbReference>
<dbReference type="PANTHER" id="PTHR11567">
    <property type="entry name" value="ACID PHOSPHATASE-RELATED"/>
    <property type="match status" value="1"/>
</dbReference>
<dbReference type="Proteomes" id="UP000887566">
    <property type="component" value="Unplaced"/>
</dbReference>
<feature type="transmembrane region" description="Helical" evidence="6">
    <location>
        <begin position="285"/>
        <end position="310"/>
    </location>
</feature>
<dbReference type="PANTHER" id="PTHR11567:SF110">
    <property type="entry name" value="2-PHOSPHOXYLOSE PHOSPHATASE 1"/>
    <property type="match status" value="1"/>
</dbReference>
<dbReference type="Pfam" id="PF00328">
    <property type="entry name" value="His_Phos_2"/>
    <property type="match status" value="1"/>
</dbReference>
<keyword evidence="6" id="KW-0472">Membrane</keyword>
<dbReference type="WBParaSite" id="PSAMB.scaffold11154size3556.g33913.t1">
    <property type="protein sequence ID" value="PSAMB.scaffold11154size3556.g33913.t1"/>
    <property type="gene ID" value="PSAMB.scaffold11154size3556.g33913"/>
</dbReference>
<name>A0A914UMF3_9BILA</name>
<keyword evidence="6" id="KW-1133">Transmembrane helix</keyword>
<evidence type="ECO:0000313" key="7">
    <source>
        <dbReference type="Proteomes" id="UP000887566"/>
    </source>
</evidence>
<evidence type="ECO:0000313" key="8">
    <source>
        <dbReference type="WBParaSite" id="PSAMB.scaffold11154size3556.g33913.t1"/>
    </source>
</evidence>
<proteinExistence type="inferred from homology"/>
<comment type="similarity">
    <text evidence="1">Belongs to the histidine acid phosphatase family.</text>
</comment>
<accession>A0A914UMF3</accession>
<reference evidence="8" key="1">
    <citation type="submission" date="2022-11" db="UniProtKB">
        <authorList>
            <consortium name="WormBaseParasite"/>
        </authorList>
    </citation>
    <scope>IDENTIFICATION</scope>
</reference>
<comment type="catalytic activity">
    <reaction evidence="3">
        <text>3-O-[beta-D-GlcA-(1-&gt;3)-beta-D-Gal-(1-&gt;3)-beta-D-Gal-(1-&gt;4)-beta-D-2-O-P-Xyl]-L-seryl-[protein] + H2O = 3-O-(beta-D-GlcA-(1-&gt;3)-beta-D-Gal-(1-&gt;3)-beta-D-Gal-(1-&gt;4)-beta-D-Xyl)-L-seryl-[protein] + phosphate</text>
        <dbReference type="Rhea" id="RHEA:56512"/>
        <dbReference type="Rhea" id="RHEA-COMP:12573"/>
        <dbReference type="Rhea" id="RHEA-COMP:14559"/>
        <dbReference type="ChEBI" id="CHEBI:15377"/>
        <dbReference type="ChEBI" id="CHEBI:43474"/>
        <dbReference type="ChEBI" id="CHEBI:132093"/>
        <dbReference type="ChEBI" id="CHEBI:140495"/>
    </reaction>
</comment>
<keyword evidence="6" id="KW-0812">Transmembrane</keyword>
<dbReference type="InterPro" id="IPR050645">
    <property type="entry name" value="Histidine_acid_phosphatase"/>
</dbReference>
<keyword evidence="7" id="KW-1185">Reference proteome</keyword>
<evidence type="ECO:0000256" key="2">
    <source>
        <dbReference type="ARBA" id="ARBA00022801"/>
    </source>
</evidence>
<evidence type="ECO:0000256" key="1">
    <source>
        <dbReference type="ARBA" id="ARBA00005375"/>
    </source>
</evidence>